<proteinExistence type="predicted"/>
<protein>
    <submittedName>
        <fullName evidence="3">26S proteasome regulatory subunit RPN1</fullName>
    </submittedName>
</protein>
<feature type="region of interest" description="Disordered" evidence="2">
    <location>
        <begin position="142"/>
        <end position="167"/>
    </location>
</feature>
<dbReference type="AlphaFoldDB" id="A0A8H6Y7G2"/>
<dbReference type="GO" id="GO:0005634">
    <property type="term" value="C:nucleus"/>
    <property type="evidence" value="ECO:0007669"/>
    <property type="project" value="TreeGrafter"/>
</dbReference>
<dbReference type="InterPro" id="IPR011989">
    <property type="entry name" value="ARM-like"/>
</dbReference>
<dbReference type="Proteomes" id="UP000620124">
    <property type="component" value="Unassembled WGS sequence"/>
</dbReference>
<keyword evidence="4" id="KW-1185">Reference proteome</keyword>
<sequence length="278" mass="30190">MSQMTELQSGVSALETLRTSSSCTLILRTQAHLLSLATLALGFIFVGSKNGEITGTILMEKAERGDTGLDEKWARYMALGLGLLYLGLQDASDTTIEKLKAIGHPISKTAQIVVEACAFAGASNVLKVQAMLHHCDEHIDMKEKEADKDEKKEEKKGEPAAEGAKEEVKPLVKPDDTFQAFAVIAVALIAMGEEVGAEMSLRQFHHLMHYGEPIIRKSVLLAIGLYSHDNDLAVALNAIFAMGLVGAGTNNARQAQMLRQLAGFNYKEPGCFFMVRIV</sequence>
<dbReference type="Gene3D" id="1.25.10.10">
    <property type="entry name" value="Leucine-rich Repeat Variant"/>
    <property type="match status" value="1"/>
</dbReference>
<dbReference type="GO" id="GO:0034515">
    <property type="term" value="C:proteasome storage granule"/>
    <property type="evidence" value="ECO:0007669"/>
    <property type="project" value="TreeGrafter"/>
</dbReference>
<comment type="caution">
    <text evidence="3">The sequence shown here is derived from an EMBL/GenBank/DDBJ whole genome shotgun (WGS) entry which is preliminary data.</text>
</comment>
<evidence type="ECO:0000256" key="2">
    <source>
        <dbReference type="SAM" id="MobiDB-lite"/>
    </source>
</evidence>
<gene>
    <name evidence="3" type="ORF">MVEN_01069000</name>
</gene>
<reference evidence="3" key="1">
    <citation type="submission" date="2020-05" db="EMBL/GenBank/DDBJ databases">
        <title>Mycena genomes resolve the evolution of fungal bioluminescence.</title>
        <authorList>
            <person name="Tsai I.J."/>
        </authorList>
    </citation>
    <scope>NUCLEOTIDE SEQUENCE</scope>
    <source>
        <strain evidence="3">CCC161011</strain>
    </source>
</reference>
<keyword evidence="1" id="KW-0677">Repeat</keyword>
<organism evidence="3 4">
    <name type="scientific">Mycena venus</name>
    <dbReference type="NCBI Taxonomy" id="2733690"/>
    <lineage>
        <taxon>Eukaryota</taxon>
        <taxon>Fungi</taxon>
        <taxon>Dikarya</taxon>
        <taxon>Basidiomycota</taxon>
        <taxon>Agaricomycotina</taxon>
        <taxon>Agaricomycetes</taxon>
        <taxon>Agaricomycetidae</taxon>
        <taxon>Agaricales</taxon>
        <taxon>Marasmiineae</taxon>
        <taxon>Mycenaceae</taxon>
        <taxon>Mycena</taxon>
    </lineage>
</organism>
<name>A0A8H6Y7G2_9AGAR</name>
<dbReference type="EMBL" id="JACAZI010000008">
    <property type="protein sequence ID" value="KAF7353834.1"/>
    <property type="molecule type" value="Genomic_DNA"/>
</dbReference>
<dbReference type="PANTHER" id="PTHR10943">
    <property type="entry name" value="26S PROTEASOME NON-ATPASE REGULATORY SUBUNIT"/>
    <property type="match status" value="1"/>
</dbReference>
<dbReference type="GO" id="GO:0043161">
    <property type="term" value="P:proteasome-mediated ubiquitin-dependent protein catabolic process"/>
    <property type="evidence" value="ECO:0007669"/>
    <property type="project" value="TreeGrafter"/>
</dbReference>
<dbReference type="OrthoDB" id="10252509at2759"/>
<evidence type="ECO:0000313" key="3">
    <source>
        <dbReference type="EMBL" id="KAF7353834.1"/>
    </source>
</evidence>
<evidence type="ECO:0000256" key="1">
    <source>
        <dbReference type="ARBA" id="ARBA00022737"/>
    </source>
</evidence>
<evidence type="ECO:0000313" key="4">
    <source>
        <dbReference type="Proteomes" id="UP000620124"/>
    </source>
</evidence>
<dbReference type="GO" id="GO:0008540">
    <property type="term" value="C:proteasome regulatory particle, base subcomplex"/>
    <property type="evidence" value="ECO:0007669"/>
    <property type="project" value="TreeGrafter"/>
</dbReference>
<keyword evidence="3" id="KW-0647">Proteasome</keyword>
<accession>A0A8H6Y7G2</accession>
<dbReference type="PANTHER" id="PTHR10943:SF1">
    <property type="entry name" value="26S PROTEASOME NON-ATPASE REGULATORY SUBUNIT 2"/>
    <property type="match status" value="1"/>
</dbReference>